<dbReference type="PANTHER" id="PTHR13058:SF19">
    <property type="entry name" value="LD40940P"/>
    <property type="match status" value="1"/>
</dbReference>
<evidence type="ECO:0000256" key="5">
    <source>
        <dbReference type="ARBA" id="ARBA00022839"/>
    </source>
</evidence>
<keyword evidence="6" id="KW-0460">Magnesium</keyword>
<dbReference type="RefSeq" id="XP_049312126.1">
    <property type="nucleotide sequence ID" value="XM_049456169.1"/>
</dbReference>
<keyword evidence="4" id="KW-0378">Hydrolase</keyword>
<sequence length="313" mass="36563">MEESFQCNYEQRAIASFVLLKLTTKEFETNEELRFYKIGAIDEFCMYGISSNQLETKPIYNKHCCGKKLMIPEKPRVLNKLLLTMNSEQNTERSDYLTFIHFIKHLQQPVCLVSHRGKDLCFPIIKHKLDKFKLEMPPNTLCLDSTFAFRGLDEQMRVEPAKVENEINADTRSNNNNITNADNRQDTQLLMTVPTLAEQLDAETKTDWSAHNETTPQRPIVTGVKRRISNDSTPTTSETALQKVRRRLFTNELEANKYDVTNMYERLFYTSYRRKPYTESHVKALMHLIQLYGESFIEYAKNYATPFAEIQEP</sequence>
<keyword evidence="5" id="KW-0269">Exonuclease</keyword>
<proteinExistence type="predicted"/>
<protein>
    <submittedName>
        <fullName evidence="8 9">Uncharacterized protein LOC125778455</fullName>
    </submittedName>
</protein>
<dbReference type="InterPro" id="IPR012337">
    <property type="entry name" value="RNaseH-like_sf"/>
</dbReference>
<evidence type="ECO:0000256" key="2">
    <source>
        <dbReference type="ARBA" id="ARBA00022722"/>
    </source>
</evidence>
<comment type="cofactor">
    <cofactor evidence="1">
        <name>Mg(2+)</name>
        <dbReference type="ChEBI" id="CHEBI:18420"/>
    </cofactor>
</comment>
<evidence type="ECO:0000256" key="6">
    <source>
        <dbReference type="ARBA" id="ARBA00022842"/>
    </source>
</evidence>
<dbReference type="PANTHER" id="PTHR13058">
    <property type="entry name" value="THREE PRIME REPAIR EXONUCLEASE 1, 2"/>
    <property type="match status" value="1"/>
</dbReference>
<dbReference type="InterPro" id="IPR036397">
    <property type="entry name" value="RNaseH_sf"/>
</dbReference>
<keyword evidence="2" id="KW-0540">Nuclease</keyword>
<dbReference type="InterPro" id="IPR040393">
    <property type="entry name" value="TREX1/2"/>
</dbReference>
<evidence type="ECO:0000256" key="4">
    <source>
        <dbReference type="ARBA" id="ARBA00022801"/>
    </source>
</evidence>
<evidence type="ECO:0000313" key="9">
    <source>
        <dbReference type="RefSeq" id="XP_049312126.1"/>
    </source>
</evidence>
<dbReference type="Proteomes" id="UP001652620">
    <property type="component" value="Chromosome 1"/>
</dbReference>
<evidence type="ECO:0000313" key="7">
    <source>
        <dbReference type="Proteomes" id="UP001652620"/>
    </source>
</evidence>
<keyword evidence="3" id="KW-0479">Metal-binding</keyword>
<dbReference type="Gene3D" id="3.30.420.10">
    <property type="entry name" value="Ribonuclease H-like superfamily/Ribonuclease H"/>
    <property type="match status" value="1"/>
</dbReference>
<dbReference type="GeneID" id="125778455"/>
<name>A0ABM3JSA6_BACDO</name>
<dbReference type="SUPFAM" id="SSF53098">
    <property type="entry name" value="Ribonuclease H-like"/>
    <property type="match status" value="1"/>
</dbReference>
<evidence type="ECO:0000256" key="3">
    <source>
        <dbReference type="ARBA" id="ARBA00022723"/>
    </source>
</evidence>
<reference evidence="7 8" key="1">
    <citation type="submission" date="2025-05" db="UniProtKB">
        <authorList>
            <consortium name="RefSeq"/>
        </authorList>
    </citation>
    <scope>NUCLEOTIDE SEQUENCE [LARGE SCALE GENOMIC DNA]</scope>
    <source>
        <tissue evidence="8 9">Adult</tissue>
    </source>
</reference>
<dbReference type="RefSeq" id="XP_049312115.1">
    <property type="nucleotide sequence ID" value="XM_049456158.1"/>
</dbReference>
<evidence type="ECO:0000313" key="8">
    <source>
        <dbReference type="RefSeq" id="XP_049312115.1"/>
    </source>
</evidence>
<gene>
    <name evidence="8 9" type="primary">LOC125778455</name>
</gene>
<keyword evidence="7" id="KW-1185">Reference proteome</keyword>
<accession>A0ABM3JSA6</accession>
<organism evidence="7 9">
    <name type="scientific">Bactrocera dorsalis</name>
    <name type="common">Oriental fruit fly</name>
    <name type="synonym">Dacus dorsalis</name>
    <dbReference type="NCBI Taxonomy" id="27457"/>
    <lineage>
        <taxon>Eukaryota</taxon>
        <taxon>Metazoa</taxon>
        <taxon>Ecdysozoa</taxon>
        <taxon>Arthropoda</taxon>
        <taxon>Hexapoda</taxon>
        <taxon>Insecta</taxon>
        <taxon>Pterygota</taxon>
        <taxon>Neoptera</taxon>
        <taxon>Endopterygota</taxon>
        <taxon>Diptera</taxon>
        <taxon>Brachycera</taxon>
        <taxon>Muscomorpha</taxon>
        <taxon>Tephritoidea</taxon>
        <taxon>Tephritidae</taxon>
        <taxon>Bactrocera</taxon>
        <taxon>Bactrocera</taxon>
    </lineage>
</organism>
<evidence type="ECO:0000256" key="1">
    <source>
        <dbReference type="ARBA" id="ARBA00001946"/>
    </source>
</evidence>